<organism evidence="1 2">
    <name type="scientific">Streptomyces similanensis</name>
    <dbReference type="NCBI Taxonomy" id="1274988"/>
    <lineage>
        <taxon>Bacteria</taxon>
        <taxon>Bacillati</taxon>
        <taxon>Actinomycetota</taxon>
        <taxon>Actinomycetes</taxon>
        <taxon>Kitasatosporales</taxon>
        <taxon>Streptomycetaceae</taxon>
        <taxon>Streptomyces</taxon>
    </lineage>
</organism>
<sequence>MAYATVEEFAEFLDPDPVPVNAARLLERASTKLDRLLMGAVYKTDDDSLPLDPALAAVFRKAVCIQAQYIDSLGDETGAMANVSQMSLGNQQIVRALSVVGSGTPRVSPDLVDLLRTEGLLPIRPYIWG</sequence>
<dbReference type="RefSeq" id="WP_345672100.1">
    <property type="nucleotide sequence ID" value="NZ_BAABKC010000128.1"/>
</dbReference>
<protein>
    <recommendedName>
        <fullName evidence="3">Head-to-tail adaptor</fullName>
    </recommendedName>
</protein>
<accession>A0ABP9LLJ9</accession>
<dbReference type="EMBL" id="BAABKC010000128">
    <property type="protein sequence ID" value="GAA5078606.1"/>
    <property type="molecule type" value="Genomic_DNA"/>
</dbReference>
<proteinExistence type="predicted"/>
<gene>
    <name evidence="1" type="ORF">GCM10023336_70490</name>
</gene>
<comment type="caution">
    <text evidence="1">The sequence shown here is derived from an EMBL/GenBank/DDBJ whole genome shotgun (WGS) entry which is preliminary data.</text>
</comment>
<dbReference type="Proteomes" id="UP001500124">
    <property type="component" value="Unassembled WGS sequence"/>
</dbReference>
<evidence type="ECO:0008006" key="3">
    <source>
        <dbReference type="Google" id="ProtNLM"/>
    </source>
</evidence>
<evidence type="ECO:0000313" key="1">
    <source>
        <dbReference type="EMBL" id="GAA5078606.1"/>
    </source>
</evidence>
<reference evidence="2" key="1">
    <citation type="journal article" date="2019" name="Int. J. Syst. Evol. Microbiol.">
        <title>The Global Catalogue of Microorganisms (GCM) 10K type strain sequencing project: providing services to taxonomists for standard genome sequencing and annotation.</title>
        <authorList>
            <consortium name="The Broad Institute Genomics Platform"/>
            <consortium name="The Broad Institute Genome Sequencing Center for Infectious Disease"/>
            <person name="Wu L."/>
            <person name="Ma J."/>
        </authorList>
    </citation>
    <scope>NUCLEOTIDE SEQUENCE [LARGE SCALE GENOMIC DNA]</scope>
    <source>
        <strain evidence="2">JCM 18410</strain>
    </source>
</reference>
<evidence type="ECO:0000313" key="2">
    <source>
        <dbReference type="Proteomes" id="UP001500124"/>
    </source>
</evidence>
<keyword evidence="2" id="KW-1185">Reference proteome</keyword>
<name>A0ABP9LLJ9_9ACTN</name>